<evidence type="ECO:0000259" key="1">
    <source>
        <dbReference type="Pfam" id="PF03413"/>
    </source>
</evidence>
<sequence>MITKEKALNNVKQHLKDKNRNFKKINEDISKILLEKEEIIYPHSKYYEQERDVYTITYYCEGYYEDQTLFVIVDAETGEVLYTMTEHGYAEDWEE</sequence>
<evidence type="ECO:0000313" key="3">
    <source>
        <dbReference type="Proteomes" id="UP001157960"/>
    </source>
</evidence>
<organism evidence="2 3">
    <name type="scientific">Chryseobacterium profundimaris</name>
    <dbReference type="NCBI Taxonomy" id="1387275"/>
    <lineage>
        <taxon>Bacteria</taxon>
        <taxon>Pseudomonadati</taxon>
        <taxon>Bacteroidota</taxon>
        <taxon>Flavobacteriia</taxon>
        <taxon>Flavobacteriales</taxon>
        <taxon>Weeksellaceae</taxon>
        <taxon>Chryseobacterium group</taxon>
        <taxon>Chryseobacterium</taxon>
    </lineage>
</organism>
<accession>A0ABY1PAS2</accession>
<proteinExistence type="predicted"/>
<dbReference type="InterPro" id="IPR025711">
    <property type="entry name" value="PepSY"/>
</dbReference>
<comment type="caution">
    <text evidence="2">The sequence shown here is derived from an EMBL/GenBank/DDBJ whole genome shotgun (WGS) entry which is preliminary data.</text>
</comment>
<gene>
    <name evidence="2" type="ORF">SAMN06264346_112106</name>
</gene>
<protein>
    <submittedName>
        <fullName evidence="2">Peptidase propeptide and YPEB domain-containing protein</fullName>
    </submittedName>
</protein>
<name>A0ABY1PAS2_9FLAO</name>
<reference evidence="2 3" key="1">
    <citation type="submission" date="2017-05" db="EMBL/GenBank/DDBJ databases">
        <authorList>
            <person name="Varghese N."/>
            <person name="Submissions S."/>
        </authorList>
    </citation>
    <scope>NUCLEOTIDE SEQUENCE [LARGE SCALE GENOMIC DNA]</scope>
    <source>
        <strain evidence="2 3">DSM 28214</strain>
    </source>
</reference>
<dbReference type="RefSeq" id="WP_283423178.1">
    <property type="nucleotide sequence ID" value="NZ_FXTZ01000012.1"/>
</dbReference>
<dbReference type="Pfam" id="PF03413">
    <property type="entry name" value="PepSY"/>
    <property type="match status" value="1"/>
</dbReference>
<dbReference type="Proteomes" id="UP001157960">
    <property type="component" value="Unassembled WGS sequence"/>
</dbReference>
<dbReference type="EMBL" id="FXTZ01000012">
    <property type="protein sequence ID" value="SMP30258.1"/>
    <property type="molecule type" value="Genomic_DNA"/>
</dbReference>
<keyword evidence="3" id="KW-1185">Reference proteome</keyword>
<feature type="domain" description="PepSY" evidence="1">
    <location>
        <begin position="2"/>
        <end position="82"/>
    </location>
</feature>
<evidence type="ECO:0000313" key="2">
    <source>
        <dbReference type="EMBL" id="SMP30258.1"/>
    </source>
</evidence>